<feature type="transmembrane region" description="Helical" evidence="1">
    <location>
        <begin position="33"/>
        <end position="53"/>
    </location>
</feature>
<gene>
    <name evidence="2" type="ORF">V6590_03650</name>
</gene>
<protein>
    <recommendedName>
        <fullName evidence="4">Ceramidase</fullName>
    </recommendedName>
</protein>
<feature type="transmembrane region" description="Helical" evidence="1">
    <location>
        <begin position="65"/>
        <end position="86"/>
    </location>
</feature>
<accession>A0ABU8BRB4</accession>
<name>A0ABU8BRB4_9RHOB</name>
<evidence type="ECO:0000256" key="1">
    <source>
        <dbReference type="SAM" id="Phobius"/>
    </source>
</evidence>
<dbReference type="RefSeq" id="WP_335419705.1">
    <property type="nucleotide sequence ID" value="NZ_JBALHR010000002.1"/>
</dbReference>
<dbReference type="Proteomes" id="UP001431963">
    <property type="component" value="Unassembled WGS sequence"/>
</dbReference>
<keyword evidence="1" id="KW-1133">Transmembrane helix</keyword>
<reference evidence="2" key="1">
    <citation type="submission" date="2024-02" db="EMBL/GenBank/DDBJ databases">
        <title>Genome sequences of strain Gemmobacter sp. JM10B15.</title>
        <authorList>
            <person name="Zhang M."/>
        </authorList>
    </citation>
    <scope>NUCLEOTIDE SEQUENCE</scope>
    <source>
        <strain evidence="2">JM10B15</strain>
    </source>
</reference>
<proteinExistence type="predicted"/>
<evidence type="ECO:0008006" key="4">
    <source>
        <dbReference type="Google" id="ProtNLM"/>
    </source>
</evidence>
<feature type="transmembrane region" description="Helical" evidence="1">
    <location>
        <begin position="160"/>
        <end position="178"/>
    </location>
</feature>
<organism evidence="2 3">
    <name type="scientific">Gemmobacter denitrificans</name>
    <dbReference type="NCBI Taxonomy" id="3123040"/>
    <lineage>
        <taxon>Bacteria</taxon>
        <taxon>Pseudomonadati</taxon>
        <taxon>Pseudomonadota</taxon>
        <taxon>Alphaproteobacteria</taxon>
        <taxon>Rhodobacterales</taxon>
        <taxon>Paracoccaceae</taxon>
        <taxon>Gemmobacter</taxon>
    </lineage>
</organism>
<comment type="caution">
    <text evidence="2">The sequence shown here is derived from an EMBL/GenBank/DDBJ whole genome shotgun (WGS) entry which is preliminary data.</text>
</comment>
<keyword evidence="1" id="KW-0472">Membrane</keyword>
<sequence>MSVLQAGINVCGDYIYCGSIIVTESRLLRSPSAGLLALMMPVVVLALLAIWLATDVDLLRQINRVTVRLSFLFFLAMVLVPLVPALQSVAPRAAFGLGLAFVLCHGVHVVSVLTFALRAPAEFAAVSPPAILVPRVLGLLFLGIIVADLVLGRDRRGWRIARTVAVVYLWAAFLIGFGKRAGLGVDYAIFAGLGGLPALVHWRLCCLPGGKLPEAGQIRASYPGCEEFCPKFTRCFLFVTNLARHRSVGERYDGSSTCTGWLAQGVHAGLSGKPFAG</sequence>
<evidence type="ECO:0000313" key="3">
    <source>
        <dbReference type="Proteomes" id="UP001431963"/>
    </source>
</evidence>
<keyword evidence="1" id="KW-0812">Transmembrane</keyword>
<feature type="transmembrane region" description="Helical" evidence="1">
    <location>
        <begin position="129"/>
        <end position="151"/>
    </location>
</feature>
<dbReference type="EMBL" id="JBALHR010000002">
    <property type="protein sequence ID" value="MEH7827231.1"/>
    <property type="molecule type" value="Genomic_DNA"/>
</dbReference>
<feature type="transmembrane region" description="Helical" evidence="1">
    <location>
        <begin position="93"/>
        <end position="117"/>
    </location>
</feature>
<keyword evidence="3" id="KW-1185">Reference proteome</keyword>
<evidence type="ECO:0000313" key="2">
    <source>
        <dbReference type="EMBL" id="MEH7827231.1"/>
    </source>
</evidence>